<dbReference type="RefSeq" id="WP_200371814.1">
    <property type="nucleotide sequence ID" value="NZ_JAVMBO010000016.1"/>
</dbReference>
<dbReference type="Proteomes" id="UP001267407">
    <property type="component" value="Unassembled WGS sequence"/>
</dbReference>
<organism evidence="1 2">
    <name type="scientific">Marinobacter xiaoshiensis</name>
    <dbReference type="NCBI Taxonomy" id="3073652"/>
    <lineage>
        <taxon>Bacteria</taxon>
        <taxon>Pseudomonadati</taxon>
        <taxon>Pseudomonadota</taxon>
        <taxon>Gammaproteobacteria</taxon>
        <taxon>Pseudomonadales</taxon>
        <taxon>Marinobacteraceae</taxon>
        <taxon>Marinobacter</taxon>
    </lineage>
</organism>
<keyword evidence="2" id="KW-1185">Reference proteome</keyword>
<evidence type="ECO:0000313" key="2">
    <source>
        <dbReference type="Proteomes" id="UP001267407"/>
    </source>
</evidence>
<gene>
    <name evidence="1" type="ORF">RKA07_11410</name>
</gene>
<reference evidence="1" key="1">
    <citation type="submission" date="2023-09" db="EMBL/GenBank/DDBJ databases">
        <title>Marinobacter sediminicola sp. nov. and Marinobacter maritimum sp. nov., isolated from marine sediment.</title>
        <authorList>
            <person name="An J."/>
        </authorList>
    </citation>
    <scope>NUCLEOTIDE SEQUENCE</scope>
    <source>
        <strain evidence="1">F60267</strain>
    </source>
</reference>
<proteinExistence type="predicted"/>
<protein>
    <submittedName>
        <fullName evidence="1">Uncharacterized protein</fullName>
    </submittedName>
</protein>
<accession>A0ABU2HI01</accession>
<evidence type="ECO:0000313" key="1">
    <source>
        <dbReference type="EMBL" id="MDS1310698.1"/>
    </source>
</evidence>
<comment type="caution">
    <text evidence="1">The sequence shown here is derived from an EMBL/GenBank/DDBJ whole genome shotgun (WGS) entry which is preliminary data.</text>
</comment>
<dbReference type="EMBL" id="JAVMBO010000016">
    <property type="protein sequence ID" value="MDS1310698.1"/>
    <property type="molecule type" value="Genomic_DNA"/>
</dbReference>
<sequence length="276" mass="32076">MSLLDSELFDRRDPFEPYDMCLEEPLKARHKDFTMAFGYLIESCQEQLQGRSLAELQFAIEFSNWLMTNAEQRFRHELIFGQSREKTVVFLTDPRKILALFEDYDLNDQAEFPNATPEDYFAVLALGKCFEAIETHERLTAYGRGETQYMDRSWGDNSEFDVQDSLYHTAISARDSLLSEARDLIAFIDGIHFSQLRAKNSGKRGAKAKNSAFATLNTKLMAVYDERYQHLTNRHAASRLYDDFINEVDHVLRTDDPAHRISIWIGIHKKKLLRTL</sequence>
<name>A0ABU2HI01_9GAMM</name>